<dbReference type="InterPro" id="IPR030390">
    <property type="entry name" value="MeTrfase_TrmA_AS"/>
</dbReference>
<keyword evidence="3 4" id="KW-0949">S-adenosyl-L-methionine</keyword>
<dbReference type="RefSeq" id="WP_370596541.1">
    <property type="nucleotide sequence ID" value="NZ_JALBUR010000035.1"/>
</dbReference>
<name>A0AB35U863_9FIRM</name>
<dbReference type="InterPro" id="IPR002792">
    <property type="entry name" value="TRAM_dom"/>
</dbReference>
<dbReference type="Proteomes" id="UP001286174">
    <property type="component" value="Unassembled WGS sequence"/>
</dbReference>
<evidence type="ECO:0000259" key="6">
    <source>
        <dbReference type="PROSITE" id="PS50926"/>
    </source>
</evidence>
<dbReference type="AlphaFoldDB" id="A0AB35U863"/>
<dbReference type="PANTHER" id="PTHR11061:SF30">
    <property type="entry name" value="TRNA (URACIL(54)-C(5))-METHYLTRANSFERASE"/>
    <property type="match status" value="1"/>
</dbReference>
<evidence type="ECO:0000256" key="5">
    <source>
        <dbReference type="PROSITE-ProRule" id="PRU10015"/>
    </source>
</evidence>
<dbReference type="PANTHER" id="PTHR11061">
    <property type="entry name" value="RNA M5U METHYLTRANSFERASE"/>
    <property type="match status" value="1"/>
</dbReference>
<gene>
    <name evidence="7" type="primary">rlmD</name>
    <name evidence="7" type="ORF">MOZ60_09875</name>
</gene>
<dbReference type="SUPFAM" id="SSF50249">
    <property type="entry name" value="Nucleic acid-binding proteins"/>
    <property type="match status" value="1"/>
</dbReference>
<dbReference type="GO" id="GO:0070041">
    <property type="term" value="F:rRNA (uridine-C5-)-methyltransferase activity"/>
    <property type="evidence" value="ECO:0007669"/>
    <property type="project" value="TreeGrafter"/>
</dbReference>
<feature type="binding site" evidence="4">
    <location>
        <position position="323"/>
    </location>
    <ligand>
        <name>S-adenosyl-L-methionine</name>
        <dbReference type="ChEBI" id="CHEBI:59789"/>
    </ligand>
</feature>
<keyword evidence="2 4" id="KW-0808">Transferase</keyword>
<dbReference type="PROSITE" id="PS01230">
    <property type="entry name" value="TRMA_1"/>
    <property type="match status" value="1"/>
</dbReference>
<organism evidence="7 8">
    <name type="scientific">Grylomicrobium aquisgranensis</name>
    <dbReference type="NCBI Taxonomy" id="2926318"/>
    <lineage>
        <taxon>Bacteria</taxon>
        <taxon>Bacillati</taxon>
        <taxon>Bacillota</taxon>
        <taxon>Erysipelotrichia</taxon>
        <taxon>Erysipelotrichales</taxon>
        <taxon>Erysipelotrichaceae</taxon>
        <taxon>Grylomicrobium</taxon>
    </lineage>
</organism>
<protein>
    <submittedName>
        <fullName evidence="7">23S rRNA (Uracil(1939)-C(5))-methyltransferase RlmD</fullName>
        <ecNumber evidence="7">2.1.1.190</ecNumber>
    </submittedName>
</protein>
<reference evidence="7 8" key="1">
    <citation type="submission" date="2022-03" db="EMBL/GenBank/DDBJ databases">
        <title>Novel taxa within the pig intestine.</title>
        <authorList>
            <person name="Wylensek D."/>
            <person name="Bishof K."/>
            <person name="Afrizal A."/>
            <person name="Clavel T."/>
        </authorList>
    </citation>
    <scope>NUCLEOTIDE SEQUENCE [LARGE SCALE GENOMIC DNA]</scope>
    <source>
        <strain evidence="7 8">CLA-KB-P133</strain>
    </source>
</reference>
<evidence type="ECO:0000256" key="3">
    <source>
        <dbReference type="ARBA" id="ARBA00022691"/>
    </source>
</evidence>
<dbReference type="CDD" id="cd02440">
    <property type="entry name" value="AdoMet_MTases"/>
    <property type="match status" value="1"/>
</dbReference>
<dbReference type="SUPFAM" id="SSF53335">
    <property type="entry name" value="S-adenosyl-L-methionine-dependent methyltransferases"/>
    <property type="match status" value="1"/>
</dbReference>
<dbReference type="Gene3D" id="2.40.50.1070">
    <property type="match status" value="1"/>
</dbReference>
<dbReference type="InterPro" id="IPR012340">
    <property type="entry name" value="NA-bd_OB-fold"/>
</dbReference>
<dbReference type="NCBIfam" id="TIGR00479">
    <property type="entry name" value="rumA"/>
    <property type="match status" value="1"/>
</dbReference>
<dbReference type="FunFam" id="3.40.50.150:FF:000009">
    <property type="entry name" value="23S rRNA (Uracil(1939)-C(5))-methyltransferase RlmD"/>
    <property type="match status" value="1"/>
</dbReference>
<dbReference type="Pfam" id="PF05958">
    <property type="entry name" value="tRNA_U5-meth_tr"/>
    <property type="match status" value="1"/>
</dbReference>
<dbReference type="InterPro" id="IPR029063">
    <property type="entry name" value="SAM-dependent_MTases_sf"/>
</dbReference>
<dbReference type="PROSITE" id="PS51687">
    <property type="entry name" value="SAM_MT_RNA_M5U"/>
    <property type="match status" value="1"/>
</dbReference>
<feature type="binding site" evidence="4">
    <location>
        <position position="302"/>
    </location>
    <ligand>
        <name>S-adenosyl-L-methionine</name>
        <dbReference type="ChEBI" id="CHEBI:59789"/>
    </ligand>
</feature>
<evidence type="ECO:0000256" key="1">
    <source>
        <dbReference type="ARBA" id="ARBA00022603"/>
    </source>
</evidence>
<keyword evidence="8" id="KW-1185">Reference proteome</keyword>
<sequence length="442" mass="49767">MKKNDTFTAACSGYNGDGAGVVRNDGFVFFVPGLLENEEAEIGITALKKNYGFGRIVRLIKPSIHRVTPICDVYRLCGGCQLMHMDHEEQCRFKEEKLKMCFRQNADMEIEPSPIMTAEPYFNYRNKVQIPVQVNQGKIEMGFYQSHTNKIIPFTTCYAESKLSNQIVNTLQTLFAKYHCASAMRHVLIKHAHVTGEVMVVFIVREYPFDGKDQLCQYLLQQYPQIKSLSVIVNKRTDNVILDGKEILIAGRPWIEEELLGSKFRISARSFYQINPYTTPLLYQTAIDFAGLTKNDVLVDMYCGTGTMGIIASKYCKKVFGIEIVPDAVKDARKNAEINHVENIEFLNADAGQGAQRIIRSKLKVDAMIVDPPRKGCAKDTLDAMVKIAPKKLVYVSCDPATLARDVAYLTKCGYVAQKIQPADMFPNTLHVETVALLTRTN</sequence>
<evidence type="ECO:0000313" key="8">
    <source>
        <dbReference type="Proteomes" id="UP001286174"/>
    </source>
</evidence>
<comment type="similarity">
    <text evidence="4">Belongs to the class I-like SAM-binding methyltransferase superfamily. RNA M5U methyltransferase family.</text>
</comment>
<dbReference type="EMBL" id="JALBUR010000035">
    <property type="protein sequence ID" value="MDX8420391.1"/>
    <property type="molecule type" value="Genomic_DNA"/>
</dbReference>
<evidence type="ECO:0000313" key="7">
    <source>
        <dbReference type="EMBL" id="MDX8420391.1"/>
    </source>
</evidence>
<evidence type="ECO:0000256" key="4">
    <source>
        <dbReference type="PROSITE-ProRule" id="PRU01024"/>
    </source>
</evidence>
<feature type="binding site" evidence="4">
    <location>
        <position position="273"/>
    </location>
    <ligand>
        <name>S-adenosyl-L-methionine</name>
        <dbReference type="ChEBI" id="CHEBI:59789"/>
    </ligand>
</feature>
<dbReference type="Gene3D" id="3.40.50.150">
    <property type="entry name" value="Vaccinia Virus protein VP39"/>
    <property type="match status" value="1"/>
</dbReference>
<dbReference type="PROSITE" id="PS50926">
    <property type="entry name" value="TRAM"/>
    <property type="match status" value="1"/>
</dbReference>
<dbReference type="Pfam" id="PF01938">
    <property type="entry name" value="TRAM"/>
    <property type="match status" value="1"/>
</dbReference>
<accession>A0AB35U863</accession>
<dbReference type="Gene3D" id="2.40.50.140">
    <property type="entry name" value="Nucleic acid-binding proteins"/>
    <property type="match status" value="1"/>
</dbReference>
<proteinExistence type="inferred from homology"/>
<dbReference type="EC" id="2.1.1.190" evidence="7"/>
<feature type="domain" description="TRAM" evidence="6">
    <location>
        <begin position="1"/>
        <end position="58"/>
    </location>
</feature>
<dbReference type="GO" id="GO:0070475">
    <property type="term" value="P:rRNA base methylation"/>
    <property type="evidence" value="ECO:0007669"/>
    <property type="project" value="TreeGrafter"/>
</dbReference>
<comment type="caution">
    <text evidence="7">The sequence shown here is derived from an EMBL/GenBank/DDBJ whole genome shotgun (WGS) entry which is preliminary data.</text>
</comment>
<feature type="binding site" evidence="4">
    <location>
        <position position="371"/>
    </location>
    <ligand>
        <name>S-adenosyl-L-methionine</name>
        <dbReference type="ChEBI" id="CHEBI:59789"/>
    </ligand>
</feature>
<feature type="active site" evidence="5">
    <location>
        <position position="398"/>
    </location>
</feature>
<dbReference type="InterPro" id="IPR010280">
    <property type="entry name" value="U5_MeTrfase_fam"/>
</dbReference>
<keyword evidence="1 4" id="KW-0489">Methyltransferase</keyword>
<feature type="active site" description="Nucleophile" evidence="4">
    <location>
        <position position="398"/>
    </location>
</feature>
<evidence type="ECO:0000256" key="2">
    <source>
        <dbReference type="ARBA" id="ARBA00022679"/>
    </source>
</evidence>